<accession>A0A5P8PH13</accession>
<evidence type="ECO:0000313" key="1">
    <source>
        <dbReference type="EMBL" id="QFR55998.1"/>
    </source>
</evidence>
<reference evidence="2" key="1">
    <citation type="submission" date="2019-06" db="EMBL/GenBank/DDBJ databases">
        <title>Complete genome sequence of Serratia marcescens phage Muldoon.</title>
        <authorList>
            <person name="Campbell S."/>
            <person name="Atkinson C."/>
            <person name="Moreland R."/>
            <person name="Liu M."/>
            <person name="Ramsey J."/>
            <person name="Leavitt J."/>
        </authorList>
    </citation>
    <scope>NUCLEOTIDE SEQUENCE [LARGE SCALE GENOMIC DNA]</scope>
</reference>
<sequence length="65" mass="7344">MNAQQRLKETRAAIAALQALETSLVLEIEGTKRHFKGSYPKNIDEQIAASRMYVSNVVERVQEVL</sequence>
<name>A0A5P8PH13_9CAUD</name>
<evidence type="ECO:0000313" key="2">
    <source>
        <dbReference type="Proteomes" id="UP000326777"/>
    </source>
</evidence>
<organism evidence="1 2">
    <name type="scientific">Serratia phage Muldoon</name>
    <dbReference type="NCBI Taxonomy" id="2601678"/>
    <lineage>
        <taxon>Viruses</taxon>
        <taxon>Duplodnaviria</taxon>
        <taxon>Heunggongvirae</taxon>
        <taxon>Uroviricota</taxon>
        <taxon>Caudoviricetes</taxon>
        <taxon>Muldoonvirus</taxon>
        <taxon>Muldoonvirus muldoon</taxon>
    </lineage>
</organism>
<dbReference type="EMBL" id="MN095771">
    <property type="protein sequence ID" value="QFR55998.1"/>
    <property type="molecule type" value="Genomic_DNA"/>
</dbReference>
<protein>
    <submittedName>
        <fullName evidence="1">Uncharacterized protein</fullName>
    </submittedName>
</protein>
<gene>
    <name evidence="1" type="ORF">CPT_Muldoon_042</name>
</gene>
<proteinExistence type="predicted"/>
<dbReference type="Proteomes" id="UP000326777">
    <property type="component" value="Genome"/>
</dbReference>
<keyword evidence="2" id="KW-1185">Reference proteome</keyword>